<feature type="signal peptide" evidence="1">
    <location>
        <begin position="1"/>
        <end position="18"/>
    </location>
</feature>
<name>A0A444GLZ5_9FLAO</name>
<dbReference type="AlphaFoldDB" id="A0A444GLZ5"/>
<evidence type="ECO:0000313" key="3">
    <source>
        <dbReference type="Proteomes" id="UP000287527"/>
    </source>
</evidence>
<keyword evidence="3" id="KW-1185">Reference proteome</keyword>
<sequence>MKRLLFFMFLLLSIPAFSQPEKDALLAKDSESVLERLKFMHYLDEVGMEYWKMENNEIRETSDETFPYYFSSKIIKNNPASSIDIKEYLGFNFKEFVPITWKDFLYAAYNKNMLSLIELTDKYGYLSADRLKKYTADDKIMDGNVIFAVRTNKYDKQLKKMLKHECKLGNISLKEYESFNFFLQRKNALTKQDIAELEKNTGKKAIFVHKQ</sequence>
<keyword evidence="1" id="KW-0732">Signal</keyword>
<dbReference type="OrthoDB" id="1116641at2"/>
<comment type="caution">
    <text evidence="2">The sequence shown here is derived from an EMBL/GenBank/DDBJ whole genome shotgun (WGS) entry which is preliminary data.</text>
</comment>
<protein>
    <submittedName>
        <fullName evidence="2">Uncharacterized protein</fullName>
    </submittedName>
</protein>
<dbReference type="EMBL" id="SBII01000014">
    <property type="protein sequence ID" value="RWW92055.1"/>
    <property type="molecule type" value="Genomic_DNA"/>
</dbReference>
<evidence type="ECO:0000256" key="1">
    <source>
        <dbReference type="SAM" id="SignalP"/>
    </source>
</evidence>
<dbReference type="Proteomes" id="UP000287527">
    <property type="component" value="Unassembled WGS sequence"/>
</dbReference>
<accession>A0A444GLZ5</accession>
<reference evidence="2 3" key="1">
    <citation type="submission" date="2019-01" db="EMBL/GenBank/DDBJ databases">
        <title>Flavobacterium sp. nov.,isolated from freshwater.</title>
        <authorList>
            <person name="Zhang R."/>
            <person name="Du Z.-J."/>
        </authorList>
    </citation>
    <scope>NUCLEOTIDE SEQUENCE [LARGE SCALE GENOMIC DNA]</scope>
    <source>
        <strain evidence="2 3">1E403</strain>
    </source>
</reference>
<gene>
    <name evidence="2" type="ORF">EPI11_16755</name>
</gene>
<dbReference type="RefSeq" id="WP_128391143.1">
    <property type="nucleotide sequence ID" value="NZ_SBII01000014.1"/>
</dbReference>
<organism evidence="2 3">
    <name type="scientific">Flavobacterium cerinum</name>
    <dbReference type="NCBI Taxonomy" id="2502784"/>
    <lineage>
        <taxon>Bacteria</taxon>
        <taxon>Pseudomonadati</taxon>
        <taxon>Bacteroidota</taxon>
        <taxon>Flavobacteriia</taxon>
        <taxon>Flavobacteriales</taxon>
        <taxon>Flavobacteriaceae</taxon>
        <taxon>Flavobacterium</taxon>
    </lineage>
</organism>
<proteinExistence type="predicted"/>
<evidence type="ECO:0000313" key="2">
    <source>
        <dbReference type="EMBL" id="RWW92055.1"/>
    </source>
</evidence>
<feature type="chain" id="PRO_5019259978" evidence="1">
    <location>
        <begin position="19"/>
        <end position="211"/>
    </location>
</feature>